<dbReference type="WBParaSite" id="ACAC_0000415301-mRNA-1">
    <property type="protein sequence ID" value="ACAC_0000415301-mRNA-1"/>
    <property type="gene ID" value="ACAC_0000415301"/>
</dbReference>
<reference evidence="1" key="1">
    <citation type="submission" date="2012-09" db="EMBL/GenBank/DDBJ databases">
        <authorList>
            <person name="Martin A.A."/>
        </authorList>
    </citation>
    <scope>NUCLEOTIDE SEQUENCE</scope>
</reference>
<reference evidence="2" key="2">
    <citation type="submission" date="2017-02" db="UniProtKB">
        <authorList>
            <consortium name="WormBaseParasite"/>
        </authorList>
    </citation>
    <scope>IDENTIFICATION</scope>
</reference>
<proteinExistence type="predicted"/>
<evidence type="ECO:0000313" key="2">
    <source>
        <dbReference type="WBParaSite" id="ACAC_0000415301-mRNA-1"/>
    </source>
</evidence>
<sequence>LFIQQFVGALKQKSSEELEHCYEICKETKSKAKHFELYFFLIKFIWPCENHQFHPF</sequence>
<protein>
    <submittedName>
        <fullName evidence="2">Zf-Tim10_DDP domain-containing protein</fullName>
    </submittedName>
</protein>
<name>A0A0K0D258_ANGCA</name>
<keyword evidence="1" id="KW-1185">Reference proteome</keyword>
<accession>A0A0K0D258</accession>
<dbReference type="AlphaFoldDB" id="A0A0K0D258"/>
<dbReference type="Proteomes" id="UP000035642">
    <property type="component" value="Unassembled WGS sequence"/>
</dbReference>
<organism evidence="1 2">
    <name type="scientific">Angiostrongylus cantonensis</name>
    <name type="common">Rat lungworm</name>
    <dbReference type="NCBI Taxonomy" id="6313"/>
    <lineage>
        <taxon>Eukaryota</taxon>
        <taxon>Metazoa</taxon>
        <taxon>Ecdysozoa</taxon>
        <taxon>Nematoda</taxon>
        <taxon>Chromadorea</taxon>
        <taxon>Rhabditida</taxon>
        <taxon>Rhabditina</taxon>
        <taxon>Rhabditomorpha</taxon>
        <taxon>Strongyloidea</taxon>
        <taxon>Metastrongylidae</taxon>
        <taxon>Angiostrongylus</taxon>
    </lineage>
</organism>
<evidence type="ECO:0000313" key="1">
    <source>
        <dbReference type="Proteomes" id="UP000035642"/>
    </source>
</evidence>